<gene>
    <name evidence="2" type="ORF">BLA60_14580</name>
</gene>
<dbReference type="Proteomes" id="UP000185696">
    <property type="component" value="Unassembled WGS sequence"/>
</dbReference>
<comment type="caution">
    <text evidence="2">The sequence shown here is derived from an EMBL/GenBank/DDBJ whole genome shotgun (WGS) entry which is preliminary data.</text>
</comment>
<reference evidence="2 3" key="1">
    <citation type="submission" date="2016-12" db="EMBL/GenBank/DDBJ databases">
        <title>The draft genome sequence of Actinophytocola xinjiangensis.</title>
        <authorList>
            <person name="Wang W."/>
            <person name="Yuan L."/>
        </authorList>
    </citation>
    <scope>NUCLEOTIDE SEQUENCE [LARGE SCALE GENOMIC DNA]</scope>
    <source>
        <strain evidence="2 3">CGMCC 4.4663</strain>
    </source>
</reference>
<feature type="region of interest" description="Disordered" evidence="1">
    <location>
        <begin position="18"/>
        <end position="42"/>
    </location>
</feature>
<organism evidence="2 3">
    <name type="scientific">Actinophytocola xinjiangensis</name>
    <dbReference type="NCBI Taxonomy" id="485602"/>
    <lineage>
        <taxon>Bacteria</taxon>
        <taxon>Bacillati</taxon>
        <taxon>Actinomycetota</taxon>
        <taxon>Actinomycetes</taxon>
        <taxon>Pseudonocardiales</taxon>
        <taxon>Pseudonocardiaceae</taxon>
    </lineage>
</organism>
<proteinExistence type="predicted"/>
<sequence length="109" mass="11742">MQINVGLDALQSLTNFTEHSQSEQNDFNKAHSVRNTESATSGLAGSVQNAAFAVGQDRDAHWNSRVLPQIQQLVENNNLATSAYYEGQATSTTTMQQHTYGVGSVINGA</sequence>
<evidence type="ECO:0000256" key="1">
    <source>
        <dbReference type="SAM" id="MobiDB-lite"/>
    </source>
</evidence>
<evidence type="ECO:0000313" key="3">
    <source>
        <dbReference type="Proteomes" id="UP000185696"/>
    </source>
</evidence>
<evidence type="ECO:0000313" key="2">
    <source>
        <dbReference type="EMBL" id="OLF11197.1"/>
    </source>
</evidence>
<dbReference type="EMBL" id="MSIF01000005">
    <property type="protein sequence ID" value="OLF11197.1"/>
    <property type="molecule type" value="Genomic_DNA"/>
</dbReference>
<keyword evidence="3" id="KW-1185">Reference proteome</keyword>
<dbReference type="RefSeq" id="WP_075133358.1">
    <property type="nucleotide sequence ID" value="NZ_MSIF01000005.1"/>
</dbReference>
<protein>
    <submittedName>
        <fullName evidence="2">Uncharacterized protein</fullName>
    </submittedName>
</protein>
<name>A0A7Z1AYZ4_9PSEU</name>
<dbReference type="AlphaFoldDB" id="A0A7Z1AYZ4"/>
<accession>A0A7Z1AYZ4</accession>